<dbReference type="GO" id="GO:0000978">
    <property type="term" value="F:RNA polymerase II cis-regulatory region sequence-specific DNA binding"/>
    <property type="evidence" value="ECO:0007669"/>
    <property type="project" value="TreeGrafter"/>
</dbReference>
<keyword evidence="4" id="KW-0238">DNA-binding</keyword>
<keyword evidence="3" id="KW-0805">Transcription regulation</keyword>
<dbReference type="Gene3D" id="4.10.240.10">
    <property type="entry name" value="Zn(2)-C6 fungal-type DNA-binding domain"/>
    <property type="match status" value="1"/>
</dbReference>
<proteinExistence type="predicted"/>
<keyword evidence="1" id="KW-0479">Metal-binding</keyword>
<dbReference type="STRING" id="1448321.A0A317VYG0"/>
<dbReference type="InterPro" id="IPR036864">
    <property type="entry name" value="Zn2-C6_fun-type_DNA-bd_sf"/>
</dbReference>
<evidence type="ECO:0000256" key="3">
    <source>
        <dbReference type="ARBA" id="ARBA00023015"/>
    </source>
</evidence>
<reference evidence="8 9" key="1">
    <citation type="submission" date="2016-12" db="EMBL/GenBank/DDBJ databases">
        <title>The genomes of Aspergillus section Nigri reveals drivers in fungal speciation.</title>
        <authorList>
            <consortium name="DOE Joint Genome Institute"/>
            <person name="Vesth T.C."/>
            <person name="Nybo J."/>
            <person name="Theobald S."/>
            <person name="Brandl J."/>
            <person name="Frisvad J.C."/>
            <person name="Nielsen K.F."/>
            <person name="Lyhne E.K."/>
            <person name="Kogle M.E."/>
            <person name="Kuo A."/>
            <person name="Riley R."/>
            <person name="Clum A."/>
            <person name="Nolan M."/>
            <person name="Lipzen A."/>
            <person name="Salamov A."/>
            <person name="Henrissat B."/>
            <person name="Wiebenga A."/>
            <person name="De Vries R.P."/>
            <person name="Grigoriev I.V."/>
            <person name="Mortensen U.H."/>
            <person name="Andersen M.R."/>
            <person name="Baker S.E."/>
        </authorList>
    </citation>
    <scope>NUCLEOTIDE SEQUENCE [LARGE SCALE GENOMIC DNA]</scope>
    <source>
        <strain evidence="8 9">CBS 117.55</strain>
    </source>
</reference>
<sequence>MPPPPTPQYYKKRKRISLSCFDCRRRKLKCDREFPACGRCRRAGQAETCYYDDAPARPSPVNRFVTPVRLASVEATPNLGAWQLLGHASSATGVNEQLPLIRTDVRKELQSSGQMMPGEPETNIFRGKNFMTQYYGSSNPISLISHLPELRSFMKETIMQRTSLATLQRDLKALQVKWKASRTELLPKSEAELFCLLPDQETVDAHVGLYWKTFETVYHVLHYPSFSKEYDAFRQDHRAAKPAFVVLLLLIMASVSCIAHRDQWKYIGETSVDRERATLWVEAAEGWLSTQSQKNVYLAIWQIRCLLVVAKQVNSVKKKRVWTVAGNLVREAISAGFHRDPSLLGERVSLFDQEMRRRLWATIIELDLQASIDRGMPSAMACMTSDATPLRNVDDEDLVVDDMSIPACKPWTEFTKSSFLHVSAATFALRTALNCKVNDLGSRSTYEEVLDAEEKITAELKRLPNWNEVQGASLARSLLELQLRHFLMMLHAPFARQSDTNPRYSLSRMVCFNAAFTIIEKHHRLTKSGNHLLLLLRHDYFRAALVVCHNMYIAAHLQNNILLGSNSTTILQYIETSLDLISDRITRHGTGYTNYWYISAAYAFLQCVLYPTGQTARKEEAIDRIIRQYHRILASQEDLHKAKEILFPMRLDQIAPPGDGMLQTGHGGFMAQEENMAQDPFERPDLSLSEFYFGNPSAWIFDNMWEME</sequence>
<dbReference type="SUPFAM" id="SSF57701">
    <property type="entry name" value="Zn2/Cys6 DNA-binding domain"/>
    <property type="match status" value="1"/>
</dbReference>
<protein>
    <recommendedName>
        <fullName evidence="7">Zn(2)-C6 fungal-type domain-containing protein</fullName>
    </recommendedName>
</protein>
<dbReference type="RefSeq" id="XP_025398312.1">
    <property type="nucleotide sequence ID" value="XM_025545966.1"/>
</dbReference>
<dbReference type="CDD" id="cd12148">
    <property type="entry name" value="fungal_TF_MHR"/>
    <property type="match status" value="1"/>
</dbReference>
<keyword evidence="6" id="KW-0539">Nucleus</keyword>
<dbReference type="PROSITE" id="PS00463">
    <property type="entry name" value="ZN2_CY6_FUNGAL_1"/>
    <property type="match status" value="1"/>
</dbReference>
<gene>
    <name evidence="8" type="ORF">BO70DRAFT_388176</name>
</gene>
<dbReference type="Pfam" id="PF04082">
    <property type="entry name" value="Fungal_trans"/>
    <property type="match status" value="1"/>
</dbReference>
<feature type="domain" description="Zn(2)-C6 fungal-type" evidence="7">
    <location>
        <begin position="19"/>
        <end position="51"/>
    </location>
</feature>
<evidence type="ECO:0000256" key="5">
    <source>
        <dbReference type="ARBA" id="ARBA00023163"/>
    </source>
</evidence>
<dbReference type="EMBL" id="MSFL01000017">
    <property type="protein sequence ID" value="PWY78371.1"/>
    <property type="molecule type" value="Genomic_DNA"/>
</dbReference>
<comment type="caution">
    <text evidence="8">The sequence shown here is derived from an EMBL/GenBank/DDBJ whole genome shotgun (WGS) entry which is preliminary data.</text>
</comment>
<dbReference type="VEuPathDB" id="FungiDB:BO70DRAFT_388176"/>
<name>A0A317VYG0_9EURO</name>
<dbReference type="AlphaFoldDB" id="A0A317VYG0"/>
<evidence type="ECO:0000256" key="2">
    <source>
        <dbReference type="ARBA" id="ARBA00022833"/>
    </source>
</evidence>
<dbReference type="Proteomes" id="UP000247233">
    <property type="component" value="Unassembled WGS sequence"/>
</dbReference>
<evidence type="ECO:0000313" key="9">
    <source>
        <dbReference type="Proteomes" id="UP000247233"/>
    </source>
</evidence>
<evidence type="ECO:0000256" key="1">
    <source>
        <dbReference type="ARBA" id="ARBA00022723"/>
    </source>
</evidence>
<dbReference type="SMART" id="SM00906">
    <property type="entry name" value="Fungal_trans"/>
    <property type="match status" value="1"/>
</dbReference>
<dbReference type="GO" id="GO:0001228">
    <property type="term" value="F:DNA-binding transcription activator activity, RNA polymerase II-specific"/>
    <property type="evidence" value="ECO:0007669"/>
    <property type="project" value="TreeGrafter"/>
</dbReference>
<accession>A0A317VYG0</accession>
<dbReference type="Pfam" id="PF00172">
    <property type="entry name" value="Zn_clus"/>
    <property type="match status" value="1"/>
</dbReference>
<dbReference type="CDD" id="cd00067">
    <property type="entry name" value="GAL4"/>
    <property type="match status" value="1"/>
</dbReference>
<evidence type="ECO:0000313" key="8">
    <source>
        <dbReference type="EMBL" id="PWY78371.1"/>
    </source>
</evidence>
<evidence type="ECO:0000256" key="4">
    <source>
        <dbReference type="ARBA" id="ARBA00023125"/>
    </source>
</evidence>
<evidence type="ECO:0000256" key="6">
    <source>
        <dbReference type="ARBA" id="ARBA00023242"/>
    </source>
</evidence>
<keyword evidence="2" id="KW-0862">Zinc</keyword>
<keyword evidence="9" id="KW-1185">Reference proteome</keyword>
<dbReference type="InterPro" id="IPR001138">
    <property type="entry name" value="Zn2Cys6_DnaBD"/>
</dbReference>
<organism evidence="8 9">
    <name type="scientific">Aspergillus heteromorphus CBS 117.55</name>
    <dbReference type="NCBI Taxonomy" id="1448321"/>
    <lineage>
        <taxon>Eukaryota</taxon>
        <taxon>Fungi</taxon>
        <taxon>Dikarya</taxon>
        <taxon>Ascomycota</taxon>
        <taxon>Pezizomycotina</taxon>
        <taxon>Eurotiomycetes</taxon>
        <taxon>Eurotiomycetidae</taxon>
        <taxon>Eurotiales</taxon>
        <taxon>Aspergillaceae</taxon>
        <taxon>Aspergillus</taxon>
        <taxon>Aspergillus subgen. Circumdati</taxon>
    </lineage>
</organism>
<dbReference type="GeneID" id="37068203"/>
<dbReference type="GO" id="GO:0008270">
    <property type="term" value="F:zinc ion binding"/>
    <property type="evidence" value="ECO:0007669"/>
    <property type="project" value="InterPro"/>
</dbReference>
<dbReference type="PANTHER" id="PTHR31944">
    <property type="entry name" value="HEME-RESPONSIVE ZINC FINGER TRANSCRIPTION FACTOR HAP1"/>
    <property type="match status" value="1"/>
</dbReference>
<dbReference type="GO" id="GO:0006351">
    <property type="term" value="P:DNA-templated transcription"/>
    <property type="evidence" value="ECO:0007669"/>
    <property type="project" value="InterPro"/>
</dbReference>
<keyword evidence="5" id="KW-0804">Transcription</keyword>
<dbReference type="InterPro" id="IPR007219">
    <property type="entry name" value="XnlR_reg_dom"/>
</dbReference>
<dbReference type="SMART" id="SM00066">
    <property type="entry name" value="GAL4"/>
    <property type="match status" value="1"/>
</dbReference>
<dbReference type="InterPro" id="IPR051430">
    <property type="entry name" value="Fungal_TF_Env_Response"/>
</dbReference>
<evidence type="ECO:0000259" key="7">
    <source>
        <dbReference type="PROSITE" id="PS50048"/>
    </source>
</evidence>
<dbReference type="PROSITE" id="PS50048">
    <property type="entry name" value="ZN2_CY6_FUNGAL_2"/>
    <property type="match status" value="1"/>
</dbReference>
<dbReference type="OrthoDB" id="4236860at2759"/>
<dbReference type="GO" id="GO:0005634">
    <property type="term" value="C:nucleus"/>
    <property type="evidence" value="ECO:0007669"/>
    <property type="project" value="TreeGrafter"/>
</dbReference>
<dbReference type="PANTHER" id="PTHR31944:SF130">
    <property type="entry name" value="ZN(II)2CYS6 TRANSCRIPTION FACTO (EUROFUNG)"/>
    <property type="match status" value="1"/>
</dbReference>